<keyword evidence="5 7" id="KW-0175">Coiled coil</keyword>
<dbReference type="InterPro" id="IPR019394">
    <property type="entry name" value="TEX28/TMCC"/>
</dbReference>
<evidence type="ECO:0000256" key="7">
    <source>
        <dbReference type="SAM" id="Coils"/>
    </source>
</evidence>
<feature type="region of interest" description="Disordered" evidence="8">
    <location>
        <begin position="205"/>
        <end position="354"/>
    </location>
</feature>
<dbReference type="RefSeq" id="XP_018018134.1">
    <property type="nucleotide sequence ID" value="XM_018162645.2"/>
</dbReference>
<dbReference type="PANTHER" id="PTHR17613:SF14">
    <property type="entry name" value="DEMENTIN, ISOFORM H"/>
    <property type="match status" value="1"/>
</dbReference>
<feature type="compositionally biased region" description="Low complexity" evidence="8">
    <location>
        <begin position="263"/>
        <end position="278"/>
    </location>
</feature>
<dbReference type="GeneID" id="108674681"/>
<gene>
    <name evidence="11" type="primary">LOC108674681</name>
</gene>
<reference evidence="11" key="1">
    <citation type="submission" date="2025-08" db="UniProtKB">
        <authorList>
            <consortium name="RefSeq"/>
        </authorList>
    </citation>
    <scope>IDENTIFICATION</scope>
    <source>
        <tissue evidence="11">Whole organism</tissue>
    </source>
</reference>
<dbReference type="OrthoDB" id="1323at2759"/>
<sequence>MSSVIDMGWSWRSTGTRRDNNHRQRQQNSLSNAPNQDSTENMSSNNSTRNMQNDPQLLETHLHTHRRASSDCCLHQIDGRPHHKLHNTSAVDSLVDMRLPLRTSNSSSSTGVNSISRPVTPLAISRPNSPLLGALLQDLRRAVSPTSSSDAVTPTSSLRPVTPVLGSSSTSYCPQIHPHCAHLHPLHDLPGNRSSSRASVPEILVSDDYGSPSSSTGSSPLSGDSGLEGGYTLRKKNHEDLHQSSSRRRSPMTGRRGVGTEGGTNTPPTSSSSSGTTPLQGRARAHTSVPLSGTSVSSPFTDDIHSSNEDGDLDGGGMSSAISNGSGDGADILRGGSTDTADEADSSRPGQQHLADRMKELSEALQAKMLKTRDLIKQEQKARDDNVNEYLKCAASADKLQISRIKAVFEKKNQKSATSIQHLQKKLDTYQKRLLDLQTHGLATQHRQPKEVLRDMGQGLKSGLISKPREFAHLLKNKFGSVDNIKEILSDEDRDEEKTHHGSATLPPGVSLSSISPNTVASATAAVATNCILQQSATASQILPININSSSGGGGHHSGGGGGGGSSGGGGGSGGGVPSEEDSECNSSLTSESIPGLAHHTHHLHHHQHLASPRAVTNQNFCVQDGSGVDLGGYLAMEHILSATHETRSEMERLREEIDTIKSAFLVETSALHERLNEERTRVEQLEQQVNDLTELHQNEMENLKTTMTDMEEKVQYQSEERVRDLQEMLENYHTRISRMEHQQAQQQQQFLTLEGLENSNARALFVKLINILLTILQVLLLMVATAMNIVAPLLQTRGRLITTILVLFVCVFLYIQMPDLKESFWTLTGKYSWLMSW</sequence>
<keyword evidence="4 9" id="KW-1133">Transmembrane helix</keyword>
<dbReference type="GO" id="GO:0016020">
    <property type="term" value="C:membrane"/>
    <property type="evidence" value="ECO:0007669"/>
    <property type="project" value="UniProtKB-SubCell"/>
</dbReference>
<dbReference type="Pfam" id="PF10267">
    <property type="entry name" value="Tmemb_cc2"/>
    <property type="match status" value="1"/>
</dbReference>
<keyword evidence="3 9" id="KW-0812">Transmembrane</keyword>
<dbReference type="Proteomes" id="UP000694843">
    <property type="component" value="Unplaced"/>
</dbReference>
<evidence type="ECO:0000256" key="2">
    <source>
        <dbReference type="ARBA" id="ARBA00008108"/>
    </source>
</evidence>
<feature type="compositionally biased region" description="Polar residues" evidence="8">
    <location>
        <begin position="29"/>
        <end position="52"/>
    </location>
</feature>
<feature type="region of interest" description="Disordered" evidence="8">
    <location>
        <begin position="1"/>
        <end position="52"/>
    </location>
</feature>
<evidence type="ECO:0000313" key="10">
    <source>
        <dbReference type="Proteomes" id="UP000694843"/>
    </source>
</evidence>
<feature type="compositionally biased region" description="Gly residues" evidence="8">
    <location>
        <begin position="551"/>
        <end position="577"/>
    </location>
</feature>
<feature type="region of interest" description="Disordered" evidence="8">
    <location>
        <begin position="548"/>
        <end position="594"/>
    </location>
</feature>
<evidence type="ECO:0000256" key="9">
    <source>
        <dbReference type="SAM" id="Phobius"/>
    </source>
</evidence>
<evidence type="ECO:0000256" key="4">
    <source>
        <dbReference type="ARBA" id="ARBA00022989"/>
    </source>
</evidence>
<evidence type="ECO:0000313" key="11">
    <source>
        <dbReference type="RefSeq" id="XP_018018134.1"/>
    </source>
</evidence>
<keyword evidence="10" id="KW-1185">Reference proteome</keyword>
<evidence type="ECO:0000256" key="3">
    <source>
        <dbReference type="ARBA" id="ARBA00022692"/>
    </source>
</evidence>
<dbReference type="OMA" id="MFRVENS"/>
<name>A0A8B7NWG7_HYAAZ</name>
<feature type="region of interest" description="Disordered" evidence="8">
    <location>
        <begin position="145"/>
        <end position="170"/>
    </location>
</feature>
<comment type="similarity">
    <text evidence="2">Belongs to the TEX28 family.</text>
</comment>
<feature type="region of interest" description="Disordered" evidence="8">
    <location>
        <begin position="492"/>
        <end position="512"/>
    </location>
</feature>
<evidence type="ECO:0000256" key="5">
    <source>
        <dbReference type="ARBA" id="ARBA00023054"/>
    </source>
</evidence>
<dbReference type="KEGG" id="hazt:108674681"/>
<feature type="transmembrane region" description="Helical" evidence="9">
    <location>
        <begin position="799"/>
        <end position="818"/>
    </location>
</feature>
<feature type="compositionally biased region" description="Low complexity" evidence="8">
    <location>
        <begin position="206"/>
        <end position="225"/>
    </location>
</feature>
<keyword evidence="6 9" id="KW-0472">Membrane</keyword>
<protein>
    <submittedName>
        <fullName evidence="11">Transmembrane and coiled-coil domains protein 1 isoform X1</fullName>
    </submittedName>
</protein>
<organism evidence="10 11">
    <name type="scientific">Hyalella azteca</name>
    <name type="common">Amphipod</name>
    <dbReference type="NCBI Taxonomy" id="294128"/>
    <lineage>
        <taxon>Eukaryota</taxon>
        <taxon>Metazoa</taxon>
        <taxon>Ecdysozoa</taxon>
        <taxon>Arthropoda</taxon>
        <taxon>Crustacea</taxon>
        <taxon>Multicrustacea</taxon>
        <taxon>Malacostraca</taxon>
        <taxon>Eumalacostraca</taxon>
        <taxon>Peracarida</taxon>
        <taxon>Amphipoda</taxon>
        <taxon>Senticaudata</taxon>
        <taxon>Talitrida</taxon>
        <taxon>Talitroidea</taxon>
        <taxon>Hyalellidae</taxon>
        <taxon>Hyalella</taxon>
    </lineage>
</organism>
<accession>A0A8B7NWG7</accession>
<comment type="subcellular location">
    <subcellularLocation>
        <location evidence="1">Membrane</location>
    </subcellularLocation>
</comment>
<dbReference type="PANTHER" id="PTHR17613">
    <property type="entry name" value="CEREBRAL PROTEIN-11-RELATED"/>
    <property type="match status" value="1"/>
</dbReference>
<evidence type="ECO:0000256" key="6">
    <source>
        <dbReference type="ARBA" id="ARBA00023136"/>
    </source>
</evidence>
<proteinExistence type="inferred from homology"/>
<evidence type="ECO:0000256" key="8">
    <source>
        <dbReference type="SAM" id="MobiDB-lite"/>
    </source>
</evidence>
<dbReference type="AlphaFoldDB" id="A0A8B7NWG7"/>
<feature type="compositionally biased region" description="Polar residues" evidence="8">
    <location>
        <begin position="289"/>
        <end position="300"/>
    </location>
</feature>
<feature type="transmembrane region" description="Helical" evidence="9">
    <location>
        <begin position="769"/>
        <end position="792"/>
    </location>
</feature>
<feature type="coiled-coil region" evidence="7">
    <location>
        <begin position="644"/>
        <end position="750"/>
    </location>
</feature>
<dbReference type="GO" id="GO:0012505">
    <property type="term" value="C:endomembrane system"/>
    <property type="evidence" value="ECO:0007669"/>
    <property type="project" value="TreeGrafter"/>
</dbReference>
<evidence type="ECO:0000256" key="1">
    <source>
        <dbReference type="ARBA" id="ARBA00004370"/>
    </source>
</evidence>